<dbReference type="Proteomes" id="UP000256269">
    <property type="component" value="Unassembled WGS sequence"/>
</dbReference>
<dbReference type="PANTHER" id="PTHR30085:SF6">
    <property type="entry name" value="ABC TRANSPORTER GLUTAMINE-BINDING PROTEIN GLNH"/>
    <property type="match status" value="1"/>
</dbReference>
<dbReference type="OrthoDB" id="3672218at2"/>
<feature type="domain" description="Solute-binding protein family 3/N-terminal" evidence="5">
    <location>
        <begin position="53"/>
        <end position="280"/>
    </location>
</feature>
<dbReference type="AlphaFoldDB" id="A0A3E0HZ35"/>
<dbReference type="InterPro" id="IPR001638">
    <property type="entry name" value="Solute-binding_3/MltF_N"/>
</dbReference>
<dbReference type="PROSITE" id="PS51257">
    <property type="entry name" value="PROKAR_LIPOPROTEIN"/>
    <property type="match status" value="1"/>
</dbReference>
<keyword evidence="3 4" id="KW-0732">Signal</keyword>
<protein>
    <submittedName>
        <fullName evidence="6">Glutamate transport system substrate-binding protein</fullName>
    </submittedName>
</protein>
<dbReference type="SUPFAM" id="SSF53850">
    <property type="entry name" value="Periplasmic binding protein-like II"/>
    <property type="match status" value="1"/>
</dbReference>
<evidence type="ECO:0000256" key="2">
    <source>
        <dbReference type="ARBA" id="ARBA00022448"/>
    </source>
</evidence>
<dbReference type="InterPro" id="IPR051455">
    <property type="entry name" value="Bact_solute-bind_prot3"/>
</dbReference>
<dbReference type="Gene3D" id="3.40.190.10">
    <property type="entry name" value="Periplasmic binding protein-like II"/>
    <property type="match status" value="2"/>
</dbReference>
<dbReference type="GO" id="GO:0006865">
    <property type="term" value="P:amino acid transport"/>
    <property type="evidence" value="ECO:0007669"/>
    <property type="project" value="TreeGrafter"/>
</dbReference>
<dbReference type="PANTHER" id="PTHR30085">
    <property type="entry name" value="AMINO ACID ABC TRANSPORTER PERMEASE"/>
    <property type="match status" value="1"/>
</dbReference>
<evidence type="ECO:0000256" key="1">
    <source>
        <dbReference type="ARBA" id="ARBA00010333"/>
    </source>
</evidence>
<comment type="similarity">
    <text evidence="1">Belongs to the bacterial solute-binding protein 3 family.</text>
</comment>
<proteinExistence type="inferred from homology"/>
<keyword evidence="7" id="KW-1185">Reference proteome</keyword>
<evidence type="ECO:0000313" key="6">
    <source>
        <dbReference type="EMBL" id="REH51733.1"/>
    </source>
</evidence>
<evidence type="ECO:0000256" key="3">
    <source>
        <dbReference type="ARBA" id="ARBA00022729"/>
    </source>
</evidence>
<dbReference type="SMART" id="SM00062">
    <property type="entry name" value="PBPb"/>
    <property type="match status" value="1"/>
</dbReference>
<comment type="caution">
    <text evidence="6">The sequence shown here is derived from an EMBL/GenBank/DDBJ whole genome shotgun (WGS) entry which is preliminary data.</text>
</comment>
<feature type="chain" id="PRO_5038829894" evidence="4">
    <location>
        <begin position="24"/>
        <end position="291"/>
    </location>
</feature>
<gene>
    <name evidence="6" type="ORF">BCF44_103182</name>
</gene>
<organism evidence="6 7">
    <name type="scientific">Kutzneria buriramensis</name>
    <dbReference type="NCBI Taxonomy" id="1045776"/>
    <lineage>
        <taxon>Bacteria</taxon>
        <taxon>Bacillati</taxon>
        <taxon>Actinomycetota</taxon>
        <taxon>Actinomycetes</taxon>
        <taxon>Pseudonocardiales</taxon>
        <taxon>Pseudonocardiaceae</taxon>
        <taxon>Kutzneria</taxon>
    </lineage>
</organism>
<dbReference type="Pfam" id="PF00497">
    <property type="entry name" value="SBP_bac_3"/>
    <property type="match status" value="1"/>
</dbReference>
<evidence type="ECO:0000259" key="5">
    <source>
        <dbReference type="SMART" id="SM00062"/>
    </source>
</evidence>
<keyword evidence="2" id="KW-0813">Transport</keyword>
<feature type="signal peptide" evidence="4">
    <location>
        <begin position="1"/>
        <end position="23"/>
    </location>
</feature>
<sequence>MGIVNQRVTGLAALVAAVSVLVAACDGPGEPAPTTSSRPAESSTLKRITARGKIIVGIRADTPGLAHRDPVSGVFSGFEVSLVQLVAAGLGLSPQQIAFTQLTPDTSLPSVEAGTVDIYLGGTTAAQARQAGLLTAGPYLTAGLGLLYRKSGPTVSDASTAAGRKVCTVANSAPQGLARDARLTDPDKLVASTSARDCVDELGSGSVDAVADFLPVVSGYASADPSNLAVSALAAPKPVDYVIALPGGDADLRDRLTRIIRTAVTDGTWQRDYDAALGATSPKPAPPSIPS</sequence>
<dbReference type="EMBL" id="QUNO01000003">
    <property type="protein sequence ID" value="REH51733.1"/>
    <property type="molecule type" value="Genomic_DNA"/>
</dbReference>
<evidence type="ECO:0000256" key="4">
    <source>
        <dbReference type="SAM" id="SignalP"/>
    </source>
</evidence>
<accession>A0A3E0HZ35</accession>
<dbReference type="GO" id="GO:0030288">
    <property type="term" value="C:outer membrane-bounded periplasmic space"/>
    <property type="evidence" value="ECO:0007669"/>
    <property type="project" value="TreeGrafter"/>
</dbReference>
<name>A0A3E0HZ35_9PSEU</name>
<reference evidence="6 7" key="1">
    <citation type="submission" date="2018-08" db="EMBL/GenBank/DDBJ databases">
        <title>Genomic Encyclopedia of Archaeal and Bacterial Type Strains, Phase II (KMG-II): from individual species to whole genera.</title>
        <authorList>
            <person name="Goeker M."/>
        </authorList>
    </citation>
    <scope>NUCLEOTIDE SEQUENCE [LARGE SCALE GENOMIC DNA]</scope>
    <source>
        <strain evidence="6 7">DSM 45791</strain>
    </source>
</reference>
<dbReference type="GO" id="GO:0005576">
    <property type="term" value="C:extracellular region"/>
    <property type="evidence" value="ECO:0007669"/>
    <property type="project" value="TreeGrafter"/>
</dbReference>
<evidence type="ECO:0000313" key="7">
    <source>
        <dbReference type="Proteomes" id="UP000256269"/>
    </source>
</evidence>